<reference evidence="8" key="1">
    <citation type="journal article" date="2021" name="New Phytol.">
        <title>Evolutionary innovations through gain and loss of genes in the ectomycorrhizal Boletales.</title>
        <authorList>
            <person name="Wu G."/>
            <person name="Miyauchi S."/>
            <person name="Morin E."/>
            <person name="Kuo A."/>
            <person name="Drula E."/>
            <person name="Varga T."/>
            <person name="Kohler A."/>
            <person name="Feng B."/>
            <person name="Cao Y."/>
            <person name="Lipzen A."/>
            <person name="Daum C."/>
            <person name="Hundley H."/>
            <person name="Pangilinan J."/>
            <person name="Johnson J."/>
            <person name="Barry K."/>
            <person name="LaButti K."/>
            <person name="Ng V."/>
            <person name="Ahrendt S."/>
            <person name="Min B."/>
            <person name="Choi I.G."/>
            <person name="Park H."/>
            <person name="Plett J.M."/>
            <person name="Magnuson J."/>
            <person name="Spatafora J.W."/>
            <person name="Nagy L.G."/>
            <person name="Henrissat B."/>
            <person name="Grigoriev I.V."/>
            <person name="Yang Z.L."/>
            <person name="Xu J."/>
            <person name="Martin F.M."/>
        </authorList>
    </citation>
    <scope>NUCLEOTIDE SEQUENCE</scope>
    <source>
        <strain evidence="8">KKN 215</strain>
    </source>
</reference>
<evidence type="ECO:0000256" key="1">
    <source>
        <dbReference type="ARBA" id="ARBA00004123"/>
    </source>
</evidence>
<evidence type="ECO:0000256" key="3">
    <source>
        <dbReference type="ARBA" id="ARBA00023163"/>
    </source>
</evidence>
<name>A0A8K0UU31_9AGAR</name>
<dbReference type="OrthoDB" id="154356at2759"/>
<dbReference type="AlphaFoldDB" id="A0A8K0UU31"/>
<dbReference type="GO" id="GO:0006367">
    <property type="term" value="P:transcription initiation at RNA polymerase II promoter"/>
    <property type="evidence" value="ECO:0007669"/>
    <property type="project" value="TreeGrafter"/>
</dbReference>
<dbReference type="GO" id="GO:0005669">
    <property type="term" value="C:transcription factor TFIID complex"/>
    <property type="evidence" value="ECO:0007669"/>
    <property type="project" value="TreeGrafter"/>
</dbReference>
<feature type="compositionally biased region" description="Polar residues" evidence="7">
    <location>
        <begin position="1"/>
        <end position="42"/>
    </location>
</feature>
<feature type="compositionally biased region" description="Low complexity" evidence="7">
    <location>
        <begin position="43"/>
        <end position="56"/>
    </location>
</feature>
<dbReference type="CDD" id="cd07982">
    <property type="entry name" value="HFD_TAF10"/>
    <property type="match status" value="1"/>
</dbReference>
<keyword evidence="4 6" id="KW-0539">Nucleus</keyword>
<evidence type="ECO:0000256" key="2">
    <source>
        <dbReference type="ARBA" id="ARBA00023015"/>
    </source>
</evidence>
<comment type="function">
    <text evidence="6">Functions as a component of both the DNA-binding general transcription initiation factor complex TFIID and the transcription coactivator SAGA complex. Binding of TFIID to a promoter (with or without TATA element) is the initial step in pre-initiation complex (PIC) formation. TFIID plays a key role in the regulation of gene expression by RNA polymerase II through different activities such as transcription activator interaction, core promoter recognition and selectivity, TFIIA and TFIIB interaction, chromatin modification (histone acetylation by TAF1), facilitation of DNA opening and initiation of transcription. SAGA acts as a general cofactor required for essentially all RNA polymerase II transcription. At the promoters, SAGA is required for transcription pre-initiation complex (PIC) recruitment. It influences RNA polymerase II transcriptional activity through different activities such as TBP interaction (via core/TAF module) and promoter selectivity, interaction with transcription activators (via Tra1/SPT module), and chromatin modification through histone acetylation (via HAT module) and deubiquitination (via DUB module). SAGA preferentially acetylates histones H3 (to form H3K9ac, H3K14ac, H3K18ac and H3K23ac) and H2B and deubiquitinates histone H2B. SAGA interacts with DNA via upstream activating sequences (UASs).</text>
</comment>
<comment type="subcellular location">
    <subcellularLocation>
        <location evidence="1 6">Nucleus</location>
    </subcellularLocation>
</comment>
<dbReference type="PRINTS" id="PR01443">
    <property type="entry name" value="TFIID30KDSUB"/>
</dbReference>
<evidence type="ECO:0000256" key="6">
    <source>
        <dbReference type="PIRNR" id="PIRNR017246"/>
    </source>
</evidence>
<evidence type="ECO:0000256" key="5">
    <source>
        <dbReference type="ARBA" id="ARBA00025730"/>
    </source>
</evidence>
<organism evidence="8 9">
    <name type="scientific">Cristinia sonorae</name>
    <dbReference type="NCBI Taxonomy" id="1940300"/>
    <lineage>
        <taxon>Eukaryota</taxon>
        <taxon>Fungi</taxon>
        <taxon>Dikarya</taxon>
        <taxon>Basidiomycota</taxon>
        <taxon>Agaricomycotina</taxon>
        <taxon>Agaricomycetes</taxon>
        <taxon>Agaricomycetidae</taxon>
        <taxon>Agaricales</taxon>
        <taxon>Pleurotineae</taxon>
        <taxon>Stephanosporaceae</taxon>
        <taxon>Cristinia</taxon>
    </lineage>
</organism>
<evidence type="ECO:0000256" key="4">
    <source>
        <dbReference type="ARBA" id="ARBA00023242"/>
    </source>
</evidence>
<dbReference type="Pfam" id="PF03540">
    <property type="entry name" value="TAF10"/>
    <property type="match status" value="1"/>
</dbReference>
<dbReference type="PIRSF" id="PIRSF017246">
    <property type="entry name" value="TFIID_TAF10"/>
    <property type="match status" value="1"/>
</dbReference>
<evidence type="ECO:0000313" key="9">
    <source>
        <dbReference type="Proteomes" id="UP000813824"/>
    </source>
</evidence>
<dbReference type="PANTHER" id="PTHR21242">
    <property type="entry name" value="TRANSCRIPTION INITIATION FACTOR TFIID SUBUNIT 10"/>
    <property type="match status" value="1"/>
</dbReference>
<keyword evidence="2 6" id="KW-0805">Transcription regulation</keyword>
<dbReference type="InterPro" id="IPR003923">
    <property type="entry name" value="TAF10"/>
</dbReference>
<dbReference type="Proteomes" id="UP000813824">
    <property type="component" value="Unassembled WGS sequence"/>
</dbReference>
<dbReference type="EMBL" id="JAEVFJ010000006">
    <property type="protein sequence ID" value="KAH8104137.1"/>
    <property type="molecule type" value="Genomic_DNA"/>
</dbReference>
<keyword evidence="3 6" id="KW-0804">Transcription</keyword>
<sequence length="177" mass="19525">MTTPYQDAASQQSSAVYQPFTAETTPSTPDPSQVAGSSTQVGSSTQATQQQPPSRQTAEEARRNTTLAEFLLMLDDYEPLIPNEVTDYYLQRVGFECEDPRLKRLLSLAAQKFVSDIAADAYQHARIRTNASGGRSRVNVTGPQSARDKTKTTLMMEDLSAALAEYGITSRKPEFYM</sequence>
<evidence type="ECO:0000256" key="7">
    <source>
        <dbReference type="SAM" id="MobiDB-lite"/>
    </source>
</evidence>
<gene>
    <name evidence="8" type="ORF">BXZ70DRAFT_924715</name>
</gene>
<dbReference type="GO" id="GO:0000124">
    <property type="term" value="C:SAGA complex"/>
    <property type="evidence" value="ECO:0007669"/>
    <property type="project" value="TreeGrafter"/>
</dbReference>
<dbReference type="PANTHER" id="PTHR21242:SF0">
    <property type="entry name" value="TRANSCRIPTION INITIATION FACTOR TFIID SUBUNIT 10"/>
    <property type="match status" value="1"/>
</dbReference>
<dbReference type="GO" id="GO:1990841">
    <property type="term" value="F:promoter-specific chromatin binding"/>
    <property type="evidence" value="ECO:0007669"/>
    <property type="project" value="TreeGrafter"/>
</dbReference>
<protein>
    <recommendedName>
        <fullName evidence="6">Transcription initiation factor TFIID subunit 10</fullName>
    </recommendedName>
</protein>
<proteinExistence type="inferred from homology"/>
<comment type="caution">
    <text evidence="8">The sequence shown here is derived from an EMBL/GenBank/DDBJ whole genome shotgun (WGS) entry which is preliminary data.</text>
</comment>
<comment type="similarity">
    <text evidence="5 6">Belongs to the TAF10 family.</text>
</comment>
<dbReference type="GO" id="GO:0016251">
    <property type="term" value="F:RNA polymerase II general transcription initiation factor activity"/>
    <property type="evidence" value="ECO:0007669"/>
    <property type="project" value="TreeGrafter"/>
</dbReference>
<accession>A0A8K0UU31</accession>
<evidence type="ECO:0000313" key="8">
    <source>
        <dbReference type="EMBL" id="KAH8104137.1"/>
    </source>
</evidence>
<keyword evidence="9" id="KW-1185">Reference proteome</keyword>
<feature type="region of interest" description="Disordered" evidence="7">
    <location>
        <begin position="1"/>
        <end position="62"/>
    </location>
</feature>